<evidence type="ECO:0000259" key="1">
    <source>
        <dbReference type="Pfam" id="PF06983"/>
    </source>
</evidence>
<feature type="domain" description="PhnB-like" evidence="1">
    <location>
        <begin position="4"/>
        <end position="137"/>
    </location>
</feature>
<dbReference type="PANTHER" id="PTHR33990:SF1">
    <property type="entry name" value="PROTEIN YJDN"/>
    <property type="match status" value="1"/>
</dbReference>
<dbReference type="Pfam" id="PF06983">
    <property type="entry name" value="3-dmu-9_3-mt"/>
    <property type="match status" value="1"/>
</dbReference>
<evidence type="ECO:0000313" key="2">
    <source>
        <dbReference type="EMBL" id="SIT00294.1"/>
    </source>
</evidence>
<dbReference type="AlphaFoldDB" id="A0A1N7NPQ0"/>
<accession>A0A1N7NPQ0</accession>
<gene>
    <name evidence="2" type="ORF">SAMN05421789_11625</name>
</gene>
<proteinExistence type="predicted"/>
<dbReference type="Proteomes" id="UP000185839">
    <property type="component" value="Unassembled WGS sequence"/>
</dbReference>
<keyword evidence="3" id="KW-1185">Reference proteome</keyword>
<dbReference type="Gene3D" id="3.10.180.10">
    <property type="entry name" value="2,3-Dihydroxybiphenyl 1,2-Dioxygenase, domain 1"/>
    <property type="match status" value="1"/>
</dbReference>
<dbReference type="InterPro" id="IPR029068">
    <property type="entry name" value="Glyas_Bleomycin-R_OHBP_Dase"/>
</dbReference>
<dbReference type="SUPFAM" id="SSF54593">
    <property type="entry name" value="Glyoxalase/Bleomycin resistance protein/Dihydroxybiphenyl dioxygenase"/>
    <property type="match status" value="1"/>
</dbReference>
<protein>
    <submittedName>
        <fullName evidence="2">PhnB protein</fullName>
    </submittedName>
</protein>
<dbReference type="EMBL" id="FTOI01000016">
    <property type="protein sequence ID" value="SIT00294.1"/>
    <property type="molecule type" value="Genomic_DNA"/>
</dbReference>
<organism evidence="2 3">
    <name type="scientific">Kaistella chaponensis</name>
    <dbReference type="NCBI Taxonomy" id="713588"/>
    <lineage>
        <taxon>Bacteria</taxon>
        <taxon>Pseudomonadati</taxon>
        <taxon>Bacteroidota</taxon>
        <taxon>Flavobacteriia</taxon>
        <taxon>Flavobacteriales</taxon>
        <taxon>Weeksellaceae</taxon>
        <taxon>Chryseobacterium group</taxon>
        <taxon>Kaistella</taxon>
    </lineage>
</organism>
<reference evidence="3" key="1">
    <citation type="submission" date="2017-01" db="EMBL/GenBank/DDBJ databases">
        <authorList>
            <person name="Varghese N."/>
            <person name="Submissions S."/>
        </authorList>
    </citation>
    <scope>NUCLEOTIDE SEQUENCE [LARGE SCALE GENOMIC DNA]</scope>
    <source>
        <strain evidence="3">DSM 23145</strain>
    </source>
</reference>
<dbReference type="OrthoDB" id="9795306at2"/>
<dbReference type="STRING" id="713588.SAMN05421789_11625"/>
<dbReference type="CDD" id="cd06588">
    <property type="entry name" value="PhnB_like"/>
    <property type="match status" value="1"/>
</dbReference>
<dbReference type="RefSeq" id="WP_076388303.1">
    <property type="nucleotide sequence ID" value="NZ_FTOI01000016.1"/>
</dbReference>
<evidence type="ECO:0000313" key="3">
    <source>
        <dbReference type="Proteomes" id="UP000185839"/>
    </source>
</evidence>
<dbReference type="InterPro" id="IPR028973">
    <property type="entry name" value="PhnB-like"/>
</dbReference>
<sequence>MATINAYLTFDGTCEEAFNFYKSVFGGDFPMVGKFGDMPPQEGMPPISDEVKNRIMHMSLPISAETVLMGSDTMPGIHDHQVGNNISLSINTDSREEADHVFNGLSAGGKVSMPLSDTFWGAYFGMWTDKFGINWMVNYDDPAKVQVH</sequence>
<dbReference type="PANTHER" id="PTHR33990">
    <property type="entry name" value="PROTEIN YJDN-RELATED"/>
    <property type="match status" value="1"/>
</dbReference>
<name>A0A1N7NPQ0_9FLAO</name>